<keyword evidence="2" id="KW-1185">Reference proteome</keyword>
<sequence>MEGMALKLWYTLKMLWDKRKEVLIYKRLVPKSKDIFYLKGIIAPSKSRKHVPTPIWVREKGKRLIKIKDTHQEETMNTSVEDSIAQKILKALDEHGEALKKMGGHLTRLEESKLKKSSHVEINDDEEEVEEWDEKDKAEYERNKQFEKLTIETMAMREKMEKMKLAFHKAQRMDDYHYNIGENLNEYCHYHQKSSHKADNCFCLKHEIQDLIDNGTLPNPNIITKPNIRKNPLPNYHRAPPPYRNWVQIDEIKWDCSKLIEAKNINVNAMEVHGIWDEEDETLKEAVVV</sequence>
<evidence type="ECO:0000313" key="2">
    <source>
        <dbReference type="Proteomes" id="UP001459277"/>
    </source>
</evidence>
<protein>
    <submittedName>
        <fullName evidence="1">Uncharacterized protein</fullName>
    </submittedName>
</protein>
<name>A0AAW2D2L6_9ROSI</name>
<reference evidence="1 2" key="1">
    <citation type="submission" date="2024-01" db="EMBL/GenBank/DDBJ databases">
        <title>A telomere-to-telomere, gap-free genome of sweet tea (Lithocarpus litseifolius).</title>
        <authorList>
            <person name="Zhou J."/>
        </authorList>
    </citation>
    <scope>NUCLEOTIDE SEQUENCE [LARGE SCALE GENOMIC DNA]</scope>
    <source>
        <strain evidence="1">Zhou-2022a</strain>
        <tissue evidence="1">Leaf</tissue>
    </source>
</reference>
<dbReference type="AlphaFoldDB" id="A0AAW2D2L6"/>
<evidence type="ECO:0000313" key="1">
    <source>
        <dbReference type="EMBL" id="KAL0004833.1"/>
    </source>
</evidence>
<gene>
    <name evidence="1" type="ORF">SO802_012394</name>
</gene>
<accession>A0AAW2D2L6</accession>
<organism evidence="1 2">
    <name type="scientific">Lithocarpus litseifolius</name>
    <dbReference type="NCBI Taxonomy" id="425828"/>
    <lineage>
        <taxon>Eukaryota</taxon>
        <taxon>Viridiplantae</taxon>
        <taxon>Streptophyta</taxon>
        <taxon>Embryophyta</taxon>
        <taxon>Tracheophyta</taxon>
        <taxon>Spermatophyta</taxon>
        <taxon>Magnoliopsida</taxon>
        <taxon>eudicotyledons</taxon>
        <taxon>Gunneridae</taxon>
        <taxon>Pentapetalae</taxon>
        <taxon>rosids</taxon>
        <taxon>fabids</taxon>
        <taxon>Fagales</taxon>
        <taxon>Fagaceae</taxon>
        <taxon>Lithocarpus</taxon>
    </lineage>
</organism>
<proteinExistence type="predicted"/>
<dbReference type="EMBL" id="JAZDWU010000004">
    <property type="protein sequence ID" value="KAL0004833.1"/>
    <property type="molecule type" value="Genomic_DNA"/>
</dbReference>
<comment type="caution">
    <text evidence="1">The sequence shown here is derived from an EMBL/GenBank/DDBJ whole genome shotgun (WGS) entry which is preliminary data.</text>
</comment>
<dbReference type="Proteomes" id="UP001459277">
    <property type="component" value="Unassembled WGS sequence"/>
</dbReference>